<dbReference type="AlphaFoldDB" id="A0A9P7K6B9"/>
<protein>
    <recommendedName>
        <fullName evidence="1">Fungal-type protein kinase domain-containing protein</fullName>
    </recommendedName>
</protein>
<reference evidence="2" key="1">
    <citation type="submission" date="2020-07" db="EMBL/GenBank/DDBJ databases">
        <authorList>
            <person name="Nieuwenhuis M."/>
            <person name="Van De Peppel L.J.J."/>
        </authorList>
    </citation>
    <scope>NUCLEOTIDE SEQUENCE</scope>
    <source>
        <strain evidence="2">AP01</strain>
        <tissue evidence="2">Mycelium</tissue>
    </source>
</reference>
<feature type="domain" description="Fungal-type protein kinase" evidence="1">
    <location>
        <begin position="12"/>
        <end position="75"/>
    </location>
</feature>
<name>A0A9P7K6B9_9AGAR</name>
<accession>A0A9P7K6B9</accession>
<gene>
    <name evidence="2" type="ORF">DXG03_004011</name>
</gene>
<evidence type="ECO:0000313" key="3">
    <source>
        <dbReference type="Proteomes" id="UP000775547"/>
    </source>
</evidence>
<feature type="non-terminal residue" evidence="2">
    <location>
        <position position="1"/>
    </location>
</feature>
<evidence type="ECO:0000313" key="2">
    <source>
        <dbReference type="EMBL" id="KAG5638668.1"/>
    </source>
</evidence>
<keyword evidence="3" id="KW-1185">Reference proteome</keyword>
<dbReference type="EMBL" id="JABCKV010002381">
    <property type="protein sequence ID" value="KAG5638668.1"/>
    <property type="molecule type" value="Genomic_DNA"/>
</dbReference>
<dbReference type="Proteomes" id="UP000775547">
    <property type="component" value="Unassembled WGS sequence"/>
</dbReference>
<reference evidence="2" key="2">
    <citation type="submission" date="2021-10" db="EMBL/GenBank/DDBJ databases">
        <title>Phylogenomics reveals ancestral predisposition of the termite-cultivated fungus Termitomyces towards a domesticated lifestyle.</title>
        <authorList>
            <person name="Auxier B."/>
            <person name="Grum-Grzhimaylo A."/>
            <person name="Cardenas M.E."/>
            <person name="Lodge J.D."/>
            <person name="Laessoe T."/>
            <person name="Pedersen O."/>
            <person name="Smith M.E."/>
            <person name="Kuyper T.W."/>
            <person name="Franco-Molano E.A."/>
            <person name="Baroni T.J."/>
            <person name="Aanen D.K."/>
        </authorList>
    </citation>
    <scope>NUCLEOTIDE SEQUENCE</scope>
    <source>
        <strain evidence="2">AP01</strain>
        <tissue evidence="2">Mycelium</tissue>
    </source>
</reference>
<sequence length="182" mass="21715">VIEFSGSMVFHGDKGILNDFDLVTATSSEDRQTGGERTGNVPYMVLALLTKEYFDRKVTRQYRHDLESFIWVLAHVTLLKYEKYLERLQVWDTATYDQVRKDKKDFVDRILEDRKNIPDNVDKKQWDMLVPLLEWLLESVMQRAKPNTLPKPSEFDLLRYFEDIVEANWTWDSTKFKFQRLP</sequence>
<dbReference type="InterPro" id="IPR040976">
    <property type="entry name" value="Pkinase_fungal"/>
</dbReference>
<evidence type="ECO:0000259" key="1">
    <source>
        <dbReference type="Pfam" id="PF17667"/>
    </source>
</evidence>
<proteinExistence type="predicted"/>
<organism evidence="2 3">
    <name type="scientific">Asterophora parasitica</name>
    <dbReference type="NCBI Taxonomy" id="117018"/>
    <lineage>
        <taxon>Eukaryota</taxon>
        <taxon>Fungi</taxon>
        <taxon>Dikarya</taxon>
        <taxon>Basidiomycota</taxon>
        <taxon>Agaricomycotina</taxon>
        <taxon>Agaricomycetes</taxon>
        <taxon>Agaricomycetidae</taxon>
        <taxon>Agaricales</taxon>
        <taxon>Tricholomatineae</taxon>
        <taxon>Lyophyllaceae</taxon>
        <taxon>Asterophora</taxon>
    </lineage>
</organism>
<comment type="caution">
    <text evidence="2">The sequence shown here is derived from an EMBL/GenBank/DDBJ whole genome shotgun (WGS) entry which is preliminary data.</text>
</comment>
<dbReference type="OrthoDB" id="5569250at2759"/>
<dbReference type="Pfam" id="PF17667">
    <property type="entry name" value="Pkinase_fungal"/>
    <property type="match status" value="1"/>
</dbReference>